<sequence>MRYEWMDAYLLKKRGVTKDYQPVWNWIRYHVGGKMFAAICLDQEKRPYYINLKLEPVKGEVFRSQYEDILPGYYSDKINWNSIRTDGEVPDDLMKDMLDESYRLVLEGFSRKRQREILGITCCGTECYTCSCYGSICGGCNELSGKVFHAPKGKACPIYRCAVYKKYRTSCAGCEDLPCEIWRTTKDPELDEAEFEADIRQRMENLKRAYEDGI</sequence>
<comment type="caution">
    <text evidence="1">The sequence shown here is derived from an EMBL/GenBank/DDBJ whole genome shotgun (WGS) entry which is preliminary data.</text>
</comment>
<proteinExistence type="predicted"/>
<reference evidence="1 3" key="5">
    <citation type="journal article" date="2023" name="Int. J. Syst. Evol. Microbiol.">
        <title>Sellimonas catena sp. nov., isolated from human faeces.</title>
        <authorList>
            <person name="Hisatomi A."/>
            <person name="Ohkuma M."/>
            <person name="Sakamoto M."/>
        </authorList>
    </citation>
    <scope>NUCLEOTIDE SEQUENCE [LARGE SCALE GENOMIC DNA]</scope>
    <source>
        <strain evidence="1 3">12EGH17</strain>
        <strain evidence="2">18CBH55</strain>
    </source>
</reference>
<evidence type="ECO:0000313" key="2">
    <source>
        <dbReference type="EMBL" id="GLG89284.1"/>
    </source>
</evidence>
<dbReference type="Proteomes" id="UP001145145">
    <property type="component" value="Unassembled WGS sequence"/>
</dbReference>
<accession>A0A9W6CAV8</accession>
<dbReference type="InterPro" id="IPR007351">
    <property type="entry name" value="YjbR"/>
</dbReference>
<reference evidence="1" key="2">
    <citation type="submission" date="2022-11" db="EMBL/GenBank/DDBJ databases">
        <title>Draft genome sequence of Sellimonas catena strain 12EGH17.</title>
        <authorList>
            <person name="Atsushi H."/>
            <person name="Moriya O."/>
            <person name="Mitsuo S."/>
        </authorList>
    </citation>
    <scope>NUCLEOTIDE SEQUENCE</scope>
    <source>
        <strain evidence="1">12EGH17</strain>
    </source>
</reference>
<gene>
    <name evidence="1" type="ORF">Selli1_30110</name>
    <name evidence="2" type="ORF">Selli2_07110</name>
</gene>
<dbReference type="Gene3D" id="3.90.1150.30">
    <property type="match status" value="1"/>
</dbReference>
<reference evidence="2" key="4">
    <citation type="submission" date="2022-11" db="EMBL/GenBank/DDBJ databases">
        <title>Draft genome sequence of Sellimonas catena strain 18CBH55.</title>
        <authorList>
            <person name="Hisatomi A."/>
            <person name="Ohkuma M."/>
            <person name="Sakamoto M."/>
        </authorList>
    </citation>
    <scope>NUCLEOTIDE SEQUENCE</scope>
    <source>
        <strain evidence="2">18CBH55</strain>
    </source>
</reference>
<reference evidence="1" key="1">
    <citation type="submission" date="2022-11" db="EMBL/GenBank/DDBJ databases">
        <title>Draft genome sequence of Sellimonas catena strain 12EGH17.</title>
        <authorList>
            <person name="Hisatomi A."/>
            <person name="Ohkuma M."/>
            <person name="Sakamoto M."/>
        </authorList>
    </citation>
    <scope>NUCLEOTIDE SEQUENCE</scope>
    <source>
        <strain evidence="1">12EGH17</strain>
    </source>
</reference>
<dbReference type="AlphaFoldDB" id="A0A9W6CAV8"/>
<dbReference type="SUPFAM" id="SSF142906">
    <property type="entry name" value="YjbR-like"/>
    <property type="match status" value="1"/>
</dbReference>
<dbReference type="PANTHER" id="PTHR35145:SF1">
    <property type="entry name" value="CYTOPLASMIC PROTEIN"/>
    <property type="match status" value="1"/>
</dbReference>
<dbReference type="RefSeq" id="WP_330677614.1">
    <property type="nucleotide sequence ID" value="NZ_BSBO01000038.1"/>
</dbReference>
<keyword evidence="3" id="KW-1185">Reference proteome</keyword>
<dbReference type="EMBL" id="BSBO01000038">
    <property type="protein sequence ID" value="GLG05837.1"/>
    <property type="molecule type" value="Genomic_DNA"/>
</dbReference>
<reference evidence="2" key="3">
    <citation type="submission" date="2022-11" db="EMBL/GenBank/DDBJ databases">
        <title>Draft genome sequence of Sellimonas catena strain 18CBH55.</title>
        <authorList>
            <person name="Atsushi H."/>
            <person name="Moriya O."/>
            <person name="Mitsuo S."/>
        </authorList>
    </citation>
    <scope>NUCLEOTIDE SEQUENCE</scope>
    <source>
        <strain evidence="2">18CBH55</strain>
    </source>
</reference>
<dbReference type="EMBL" id="BSCH01000003">
    <property type="protein sequence ID" value="GLG89284.1"/>
    <property type="molecule type" value="Genomic_DNA"/>
</dbReference>
<protein>
    <recommendedName>
        <fullName evidence="4">MmcQ/YjbR family DNA-binding protein</fullName>
    </recommendedName>
</protein>
<evidence type="ECO:0000313" key="3">
    <source>
        <dbReference type="Proteomes" id="UP001145145"/>
    </source>
</evidence>
<dbReference type="Proteomes" id="UP001145094">
    <property type="component" value="Unassembled WGS sequence"/>
</dbReference>
<evidence type="ECO:0000313" key="1">
    <source>
        <dbReference type="EMBL" id="GLG05837.1"/>
    </source>
</evidence>
<dbReference type="InterPro" id="IPR058532">
    <property type="entry name" value="YjbR/MT2646/Rv2570-like"/>
</dbReference>
<evidence type="ECO:0008006" key="4">
    <source>
        <dbReference type="Google" id="ProtNLM"/>
    </source>
</evidence>
<organism evidence="1 3">
    <name type="scientific">Sellimonas catena</name>
    <dbReference type="NCBI Taxonomy" id="2994035"/>
    <lineage>
        <taxon>Bacteria</taxon>
        <taxon>Bacillati</taxon>
        <taxon>Bacillota</taxon>
        <taxon>Clostridia</taxon>
        <taxon>Lachnospirales</taxon>
        <taxon>Lachnospiraceae</taxon>
        <taxon>Sellimonas</taxon>
    </lineage>
</organism>
<dbReference type="Pfam" id="PF04237">
    <property type="entry name" value="YjbR"/>
    <property type="match status" value="1"/>
</dbReference>
<name>A0A9W6CAV8_9FIRM</name>
<dbReference type="InterPro" id="IPR038056">
    <property type="entry name" value="YjbR-like_sf"/>
</dbReference>
<dbReference type="PANTHER" id="PTHR35145">
    <property type="entry name" value="CYTOPLASMIC PROTEIN-RELATED"/>
    <property type="match status" value="1"/>
</dbReference>